<dbReference type="RefSeq" id="WP_028257164.1">
    <property type="nucleotide sequence ID" value="NZ_JRNT01000007.1"/>
</dbReference>
<dbReference type="AlphaFoldDB" id="A0A096AL88"/>
<keyword evidence="1" id="KW-0812">Transmembrane</keyword>
<organism evidence="2 3">
    <name type="scientific">Veillonella montpellierensis DNF00314</name>
    <dbReference type="NCBI Taxonomy" id="1401067"/>
    <lineage>
        <taxon>Bacteria</taxon>
        <taxon>Bacillati</taxon>
        <taxon>Bacillota</taxon>
        <taxon>Negativicutes</taxon>
        <taxon>Veillonellales</taxon>
        <taxon>Veillonellaceae</taxon>
        <taxon>Veillonella</taxon>
    </lineage>
</organism>
<reference evidence="2 3" key="1">
    <citation type="submission" date="2014-07" db="EMBL/GenBank/DDBJ databases">
        <authorList>
            <person name="McCorrison J."/>
            <person name="Sanka R."/>
            <person name="Torralba M."/>
            <person name="Gillis M."/>
            <person name="Haft D.H."/>
            <person name="Methe B."/>
            <person name="Sutton G."/>
            <person name="Nelson K.E."/>
        </authorList>
    </citation>
    <scope>NUCLEOTIDE SEQUENCE [LARGE SCALE GENOMIC DNA]</scope>
    <source>
        <strain evidence="2 3">DNF00314</strain>
    </source>
</reference>
<dbReference type="EMBL" id="JRNT01000007">
    <property type="protein sequence ID" value="KGF47808.1"/>
    <property type="molecule type" value="Genomic_DNA"/>
</dbReference>
<proteinExistence type="predicted"/>
<sequence length="151" mass="17724">MTWHKITSQEDIDELMDVFHSFTGSVLTEMSYTSGAFVMPSLLMYPVNAKRRVRMIFQRQDKDVPAIEIVFDEMNRFNLSPASTNSTAVMDDVYFKKHDDLIYWANTGAFYIDRIDVFETSTHVTWLRAKKAQWRIIKDHWGDNQIYAAIK</sequence>
<accession>A0A096AL88</accession>
<comment type="caution">
    <text evidence="2">The sequence shown here is derived from an EMBL/GenBank/DDBJ whole genome shotgun (WGS) entry which is preliminary data.</text>
</comment>
<protein>
    <submittedName>
        <fullName evidence="2">Uncharacterized protein</fullName>
    </submittedName>
</protein>
<evidence type="ECO:0000313" key="3">
    <source>
        <dbReference type="Proteomes" id="UP000029628"/>
    </source>
</evidence>
<keyword evidence="3" id="KW-1185">Reference proteome</keyword>
<name>A0A096AL88_9FIRM</name>
<dbReference type="eggNOG" id="ENOG5032UY9">
    <property type="taxonomic scope" value="Bacteria"/>
</dbReference>
<evidence type="ECO:0000313" key="2">
    <source>
        <dbReference type="EMBL" id="KGF47808.1"/>
    </source>
</evidence>
<dbReference type="Proteomes" id="UP000029628">
    <property type="component" value="Unassembled WGS sequence"/>
</dbReference>
<keyword evidence="1" id="KW-1133">Transmembrane helix</keyword>
<feature type="transmembrane region" description="Helical" evidence="1">
    <location>
        <begin position="30"/>
        <end position="49"/>
    </location>
</feature>
<keyword evidence="1" id="KW-0472">Membrane</keyword>
<evidence type="ECO:0000256" key="1">
    <source>
        <dbReference type="SAM" id="Phobius"/>
    </source>
</evidence>
<gene>
    <name evidence="2" type="ORF">HMPREF0872_03690</name>
</gene>